<sequence length="1071" mass="120051">MAIVTGVRYIESLVKYVENNAEPLIEGTLVLKLNPVGLRFVQSRLEALSELESLLSGAPVDYLRAYVSDLGDHRALEQLRRILRLLPSLKVVSVLPPPARDPTPSYLLPFGRLKVLELRGCDLSTSAGRGLLELRHTLEKLICHNSTDALRHVFASRIAEIKNSPQWNRLSFVSCAYNGLLLMDESLQLLPAVDTLDLSRNKFAKVDNLRKCTKLKHLDLGFNHLRSIASLSEVSCQIVKLVLRNNALTTLRGIQNLKSLEGLDVSYNMVSKFSEIEILSDLPSLESLLLEGNPLCFARWYRAQVFSYFGFPDNLRLDEKRISTRELWKRQIIIVGRQKRPTSFGFYSPAKDDAELNGTINMKRKKISRLVSIEIEDQSTCACSDQDSASVDCENQSKKDDANSDEEEIADLMNRIEIMKKERSALWLQEFKEWMSPVTRSFDDRKCAGSNFSVNKDVYAKGNTRDKHPGESSRYISDSFQASGDDSSTNVLESDNSFADTSMGWNAQSSLERIGEVASKFFTGHTGGDSMPIIRTFRMNKEHPKPLNNEGHVSAIGDVVESNSSSIAPGSPPHYQEDILHRRQNLEEEFLQLSAESLSVASTDSDTSCSEDDSAEFGSCVPQVDQSLIGKFSERSVDDNGSSALCLDDVQYGGENRHSPSEQNGSHEIDIGTRGDPGVKNEADWLEQKLKKRKSKRRVISLAEEDNVEFESEPFHKSNGDLNVYKDELRQKCHGSDNMNYVDEQNTWKNARNAFSVSDCGKTITGKESLCMESDDMITTFLNSHIANIGAAEFVCCRCLFQEKSEWVESEVAIVSSKNKLHVFVLGGESDGSVTSLNLMGCHGIGDVREVFVGLGLQVIRVCCKDASYLFITMTVERSRTLLALLDSFHSSVLPDNCSLKSLEQVQVGIFERNVCGSSKMSILQYSMLMFWNSNIEEGLWLSRSLFVLKWQLLVCIEDLKQFGTLPADESSSSYFILDSSCSIINISEMVIDNKDRCVNLTLECTAPPKFHFPEKGNVEDAILAREKSSSGPFKWKFKWFSEESLYKFVALLKAIHVELTASPLRVRFIS</sequence>
<keyword evidence="2" id="KW-0963">Cytoplasm</keyword>
<evidence type="ECO:0000256" key="4">
    <source>
        <dbReference type="ARBA" id="ARBA00022737"/>
    </source>
</evidence>
<name>A0ABD2YZ47_9GENT</name>
<dbReference type="SMART" id="SM00365">
    <property type="entry name" value="LRR_SD22"/>
    <property type="match status" value="3"/>
</dbReference>
<feature type="compositionally biased region" description="Polar residues" evidence="6">
    <location>
        <begin position="474"/>
        <end position="495"/>
    </location>
</feature>
<dbReference type="Proteomes" id="UP001630127">
    <property type="component" value="Unassembled WGS sequence"/>
</dbReference>
<comment type="subcellular location">
    <subcellularLocation>
        <location evidence="1">Cytoplasm</location>
    </subcellularLocation>
</comment>
<keyword evidence="3" id="KW-0433">Leucine-rich repeat</keyword>
<dbReference type="FunFam" id="3.80.10.10:FF:000502">
    <property type="entry name" value="Predicted protein"/>
    <property type="match status" value="1"/>
</dbReference>
<dbReference type="InterPro" id="IPR001611">
    <property type="entry name" value="Leu-rich_rpt"/>
</dbReference>
<dbReference type="Pfam" id="PF12799">
    <property type="entry name" value="LRR_4"/>
    <property type="match status" value="1"/>
</dbReference>
<evidence type="ECO:0008006" key="9">
    <source>
        <dbReference type="Google" id="ProtNLM"/>
    </source>
</evidence>
<dbReference type="PANTHER" id="PTHR15454">
    <property type="entry name" value="NISCHARIN RELATED"/>
    <property type="match status" value="1"/>
</dbReference>
<gene>
    <name evidence="7" type="ORF">ACH5RR_024881</name>
</gene>
<dbReference type="AlphaFoldDB" id="A0ABD2YZ47"/>
<comment type="caution">
    <text evidence="7">The sequence shown here is derived from an EMBL/GenBank/DDBJ whole genome shotgun (WGS) entry which is preliminary data.</text>
</comment>
<organism evidence="7 8">
    <name type="scientific">Cinchona calisaya</name>
    <dbReference type="NCBI Taxonomy" id="153742"/>
    <lineage>
        <taxon>Eukaryota</taxon>
        <taxon>Viridiplantae</taxon>
        <taxon>Streptophyta</taxon>
        <taxon>Embryophyta</taxon>
        <taxon>Tracheophyta</taxon>
        <taxon>Spermatophyta</taxon>
        <taxon>Magnoliopsida</taxon>
        <taxon>eudicotyledons</taxon>
        <taxon>Gunneridae</taxon>
        <taxon>Pentapetalae</taxon>
        <taxon>asterids</taxon>
        <taxon>lamiids</taxon>
        <taxon>Gentianales</taxon>
        <taxon>Rubiaceae</taxon>
        <taxon>Cinchonoideae</taxon>
        <taxon>Cinchoneae</taxon>
        <taxon>Cinchona</taxon>
    </lineage>
</organism>
<dbReference type="SUPFAM" id="SSF52058">
    <property type="entry name" value="L domain-like"/>
    <property type="match status" value="1"/>
</dbReference>
<evidence type="ECO:0000256" key="5">
    <source>
        <dbReference type="SAM" id="Coils"/>
    </source>
</evidence>
<feature type="region of interest" description="Disordered" evidence="6">
    <location>
        <begin position="461"/>
        <end position="495"/>
    </location>
</feature>
<dbReference type="EMBL" id="JBJUIK010000011">
    <property type="protein sequence ID" value="KAL3512164.1"/>
    <property type="molecule type" value="Genomic_DNA"/>
</dbReference>
<reference evidence="7 8" key="1">
    <citation type="submission" date="2024-11" db="EMBL/GenBank/DDBJ databases">
        <title>A near-complete genome assembly of Cinchona calisaya.</title>
        <authorList>
            <person name="Lian D.C."/>
            <person name="Zhao X.W."/>
            <person name="Wei L."/>
        </authorList>
    </citation>
    <scope>NUCLEOTIDE SEQUENCE [LARGE SCALE GENOMIC DNA]</scope>
    <source>
        <tissue evidence="7">Nenye</tissue>
    </source>
</reference>
<accession>A0ABD2YZ47</accession>
<feature type="region of interest" description="Disordered" evidence="6">
    <location>
        <begin position="652"/>
        <end position="680"/>
    </location>
</feature>
<dbReference type="PROSITE" id="PS51450">
    <property type="entry name" value="LRR"/>
    <property type="match status" value="1"/>
</dbReference>
<evidence type="ECO:0000256" key="3">
    <source>
        <dbReference type="ARBA" id="ARBA00022614"/>
    </source>
</evidence>
<evidence type="ECO:0000256" key="2">
    <source>
        <dbReference type="ARBA" id="ARBA00022490"/>
    </source>
</evidence>
<dbReference type="InterPro" id="IPR025875">
    <property type="entry name" value="Leu-rich_rpt_4"/>
</dbReference>
<dbReference type="InterPro" id="IPR032675">
    <property type="entry name" value="LRR_dom_sf"/>
</dbReference>
<evidence type="ECO:0000313" key="7">
    <source>
        <dbReference type="EMBL" id="KAL3512164.1"/>
    </source>
</evidence>
<keyword evidence="8" id="KW-1185">Reference proteome</keyword>
<feature type="compositionally biased region" description="Basic and acidic residues" evidence="6">
    <location>
        <begin position="655"/>
        <end position="680"/>
    </location>
</feature>
<feature type="coiled-coil region" evidence="5">
    <location>
        <begin position="395"/>
        <end position="422"/>
    </location>
</feature>
<keyword evidence="4" id="KW-0677">Repeat</keyword>
<proteinExistence type="predicted"/>
<evidence type="ECO:0000256" key="1">
    <source>
        <dbReference type="ARBA" id="ARBA00004496"/>
    </source>
</evidence>
<dbReference type="PANTHER" id="PTHR15454:SF69">
    <property type="entry name" value="SERINE_THREONINE-PROTEIN KINASE 11-INTERACTING PROTEIN"/>
    <property type="match status" value="1"/>
</dbReference>
<dbReference type="Gene3D" id="3.80.10.10">
    <property type="entry name" value="Ribonuclease Inhibitor"/>
    <property type="match status" value="1"/>
</dbReference>
<evidence type="ECO:0000313" key="8">
    <source>
        <dbReference type="Proteomes" id="UP001630127"/>
    </source>
</evidence>
<keyword evidence="5" id="KW-0175">Coiled coil</keyword>
<dbReference type="GO" id="GO:0005737">
    <property type="term" value="C:cytoplasm"/>
    <property type="evidence" value="ECO:0007669"/>
    <property type="project" value="UniProtKB-SubCell"/>
</dbReference>
<evidence type="ECO:0000256" key="6">
    <source>
        <dbReference type="SAM" id="MobiDB-lite"/>
    </source>
</evidence>
<protein>
    <recommendedName>
        <fullName evidence="9">Outer arm dynein light chain 1 protein</fullName>
    </recommendedName>
</protein>
<dbReference type="FunFam" id="3.80.10.10:FF:000801">
    <property type="entry name" value="Outer arm dynein light chain 1"/>
    <property type="match status" value="1"/>
</dbReference>